<name>A0ABM0M8I9_SACKO</name>
<dbReference type="Proteomes" id="UP000694865">
    <property type="component" value="Unplaced"/>
</dbReference>
<proteinExistence type="predicted"/>
<gene>
    <name evidence="2" type="primary">LOC102804703</name>
</gene>
<evidence type="ECO:0000313" key="2">
    <source>
        <dbReference type="RefSeq" id="XP_006816330.1"/>
    </source>
</evidence>
<dbReference type="PANTHER" id="PTHR13932">
    <property type="entry name" value="COPROPORPHYRINIGEN III OXIDASE"/>
    <property type="match status" value="1"/>
</dbReference>
<sequence>MPSRLCYMCQTFSSKHRIFVLYNICYGRKRTLVTQAAGHQVMKSTIAKDENSLLVDKIPWQQKASLYIHWPYCKKRCTYCNFNKYINTNIDPREMKRNLVKKLKLY</sequence>
<dbReference type="InterPro" id="IPR058240">
    <property type="entry name" value="rSAM_sf"/>
</dbReference>
<dbReference type="InterPro" id="IPR034505">
    <property type="entry name" value="Coproporphyrinogen-III_oxidase"/>
</dbReference>
<dbReference type="GeneID" id="102804703"/>
<keyword evidence="1" id="KW-1185">Reference proteome</keyword>
<dbReference type="SUPFAM" id="SSF102114">
    <property type="entry name" value="Radical SAM enzymes"/>
    <property type="match status" value="1"/>
</dbReference>
<dbReference type="RefSeq" id="XP_006816330.1">
    <property type="nucleotide sequence ID" value="XM_006816267.1"/>
</dbReference>
<organism evidence="1 2">
    <name type="scientific">Saccoglossus kowalevskii</name>
    <name type="common">Acorn worm</name>
    <dbReference type="NCBI Taxonomy" id="10224"/>
    <lineage>
        <taxon>Eukaryota</taxon>
        <taxon>Metazoa</taxon>
        <taxon>Hemichordata</taxon>
        <taxon>Enteropneusta</taxon>
        <taxon>Harrimaniidae</taxon>
        <taxon>Saccoglossus</taxon>
    </lineage>
</organism>
<accession>A0ABM0M8I9</accession>
<evidence type="ECO:0000313" key="1">
    <source>
        <dbReference type="Proteomes" id="UP000694865"/>
    </source>
</evidence>
<dbReference type="PANTHER" id="PTHR13932:SF5">
    <property type="entry name" value="RADICAL S-ADENOSYL METHIONINE DOMAIN-CONTAINING PROTEIN 1, MITOCHONDRIAL"/>
    <property type="match status" value="1"/>
</dbReference>
<reference evidence="2" key="1">
    <citation type="submission" date="2025-08" db="UniProtKB">
        <authorList>
            <consortium name="RefSeq"/>
        </authorList>
    </citation>
    <scope>IDENTIFICATION</scope>
    <source>
        <tissue evidence="2">Testes</tissue>
    </source>
</reference>
<protein>
    <submittedName>
        <fullName evidence="2">Uncharacterized protein LOC102804703</fullName>
    </submittedName>
</protein>